<dbReference type="SUPFAM" id="SSF56801">
    <property type="entry name" value="Acetyl-CoA synthetase-like"/>
    <property type="match status" value="1"/>
</dbReference>
<dbReference type="PANTHER" id="PTHR43201">
    <property type="entry name" value="ACYL-COA SYNTHETASE"/>
    <property type="match status" value="1"/>
</dbReference>
<dbReference type="InterPro" id="IPR045851">
    <property type="entry name" value="AMP-bd_C_sf"/>
</dbReference>
<comment type="similarity">
    <text evidence="1">Belongs to the ATP-dependent AMP-binding enzyme family.</text>
</comment>
<protein>
    <recommendedName>
        <fullName evidence="2">4-coumarate--CoA ligase</fullName>
        <ecNumber evidence="2">6.2.1.12</ecNumber>
    </recommendedName>
</protein>
<dbReference type="GO" id="GO:0006631">
    <property type="term" value="P:fatty acid metabolic process"/>
    <property type="evidence" value="ECO:0007669"/>
    <property type="project" value="TreeGrafter"/>
</dbReference>
<dbReference type="InterPro" id="IPR042099">
    <property type="entry name" value="ANL_N_sf"/>
</dbReference>
<keyword evidence="7" id="KW-1185">Reference proteome</keyword>
<dbReference type="Pfam" id="PF00501">
    <property type="entry name" value="AMP-binding"/>
    <property type="match status" value="1"/>
</dbReference>
<dbReference type="Pfam" id="PF13193">
    <property type="entry name" value="AMP-binding_C"/>
    <property type="match status" value="1"/>
</dbReference>
<dbReference type="OrthoDB" id="9787658at2"/>
<feature type="domain" description="AMP-dependent synthetase/ligase" evidence="4">
    <location>
        <begin position="104"/>
        <end position="261"/>
    </location>
</feature>
<evidence type="ECO:0000313" key="6">
    <source>
        <dbReference type="EMBL" id="EFH11664.1"/>
    </source>
</evidence>
<evidence type="ECO:0000259" key="5">
    <source>
        <dbReference type="Pfam" id="PF13193"/>
    </source>
</evidence>
<dbReference type="NCBIfam" id="TIGR02372">
    <property type="entry name" value="4_coum_CoA_lig"/>
    <property type="match status" value="1"/>
</dbReference>
<dbReference type="RefSeq" id="WP_007004531.1">
    <property type="nucleotide sequence ID" value="NZ_GG770779.1"/>
</dbReference>
<dbReference type="GO" id="GO:0031956">
    <property type="term" value="F:medium-chain fatty acid-CoA ligase activity"/>
    <property type="evidence" value="ECO:0007669"/>
    <property type="project" value="TreeGrafter"/>
</dbReference>
<feature type="chain" id="PRO_5003075654" description="4-coumarate--CoA ligase" evidence="3">
    <location>
        <begin position="20"/>
        <end position="398"/>
    </location>
</feature>
<evidence type="ECO:0000313" key="7">
    <source>
        <dbReference type="Proteomes" id="UP000005324"/>
    </source>
</evidence>
<dbReference type="InterPro" id="IPR025110">
    <property type="entry name" value="AMP-bd_C"/>
</dbReference>
<dbReference type="HOGENOM" id="CLU_660180_0_0_5"/>
<dbReference type="GO" id="GO:0009698">
    <property type="term" value="P:phenylpropanoid metabolic process"/>
    <property type="evidence" value="ECO:0007669"/>
    <property type="project" value="InterPro"/>
</dbReference>
<feature type="signal peptide" evidence="3">
    <location>
        <begin position="1"/>
        <end position="19"/>
    </location>
</feature>
<name>D5RM03_9PROT</name>
<evidence type="ECO:0000256" key="2">
    <source>
        <dbReference type="NCBIfam" id="TIGR02372"/>
    </source>
</evidence>
<dbReference type="GO" id="GO:0016207">
    <property type="term" value="F:4-coumarate-CoA ligase activity"/>
    <property type="evidence" value="ECO:0007669"/>
    <property type="project" value="UniProtKB-EC"/>
</dbReference>
<keyword evidence="6" id="KW-0436">Ligase</keyword>
<comment type="caution">
    <text evidence="6">The sequence shown here is derived from an EMBL/GenBank/DDBJ whole genome shotgun (WGS) entry which is preliminary data.</text>
</comment>
<sequence>MLPILSRAAILRVLRSLLAAELASLSRRSIAPATAAGWGEDLALGAEGLALDSLERVGVATAVNRLFHIHEVGVEDMLLSLHRLGEWAELVERVLQEGTSGLTFHSSGSTGEPRGHSHAAAALAAETAFWAARFAGCRRIIHLVPAHHIYGFLFAAALPDALGVPVLDGRALPPAALRQALEPGSLLVGFPLGFRRLLGELGRLPPGLQATSSTGPLPEALHRALLEAGMEAVHVVYGSSETAGIGVSAAPEEPFTLLPRWRPGAAGEAASLVEVATGAEWPLPDRVDWLPDGRFRLRGRKDEAVQVAGVNVYPAEVARQLEQHPGVAACAVRLDTTLPEPRLKAFIVPAGPADLAALSEALELWGRQNLDAPSRPVHVSFGPALPVSPLGKPADWTA</sequence>
<proteinExistence type="inferred from homology"/>
<dbReference type="EC" id="6.2.1.12" evidence="2"/>
<dbReference type="PANTHER" id="PTHR43201:SF8">
    <property type="entry name" value="ACYL-COA SYNTHETASE FAMILY MEMBER 3"/>
    <property type="match status" value="1"/>
</dbReference>
<dbReference type="AlphaFoldDB" id="D5RM03"/>
<dbReference type="Gene3D" id="3.30.300.30">
    <property type="match status" value="1"/>
</dbReference>
<organism evidence="6 7">
    <name type="scientific">Pseudoroseomonas cervicalis ATCC 49957</name>
    <dbReference type="NCBI Taxonomy" id="525371"/>
    <lineage>
        <taxon>Bacteria</taxon>
        <taxon>Pseudomonadati</taxon>
        <taxon>Pseudomonadota</taxon>
        <taxon>Alphaproteobacteria</taxon>
        <taxon>Acetobacterales</taxon>
        <taxon>Roseomonadaceae</taxon>
        <taxon>Roseomonas</taxon>
    </lineage>
</organism>
<feature type="domain" description="AMP-binding enzyme C-terminal" evidence="5">
    <location>
        <begin position="320"/>
        <end position="392"/>
    </location>
</feature>
<dbReference type="InterPro" id="IPR000873">
    <property type="entry name" value="AMP-dep_synth/lig_dom"/>
</dbReference>
<gene>
    <name evidence="6" type="primary">pcl</name>
    <name evidence="6" type="ORF">HMPREF0731_2114</name>
</gene>
<dbReference type="Gene3D" id="3.40.50.12780">
    <property type="entry name" value="N-terminal domain of ligase-like"/>
    <property type="match status" value="1"/>
</dbReference>
<dbReference type="InterPro" id="IPR012743">
    <property type="entry name" value="4_coum_CoA_lig"/>
</dbReference>
<accession>D5RM03</accession>
<reference evidence="6 7" key="1">
    <citation type="submission" date="2010-04" db="EMBL/GenBank/DDBJ databases">
        <authorList>
            <person name="Qin X."/>
            <person name="Bachman B."/>
            <person name="Battles P."/>
            <person name="Bell A."/>
            <person name="Bess C."/>
            <person name="Bickham C."/>
            <person name="Chaboub L."/>
            <person name="Chen D."/>
            <person name="Coyle M."/>
            <person name="Deiros D.R."/>
            <person name="Dinh H."/>
            <person name="Forbes L."/>
            <person name="Fowler G."/>
            <person name="Francisco L."/>
            <person name="Fu Q."/>
            <person name="Gubbala S."/>
            <person name="Hale W."/>
            <person name="Han Y."/>
            <person name="Hemphill L."/>
            <person name="Highlander S.K."/>
            <person name="Hirani K."/>
            <person name="Hogues M."/>
            <person name="Jackson L."/>
            <person name="Jakkamsetti A."/>
            <person name="Javaid M."/>
            <person name="Jiang H."/>
            <person name="Korchina V."/>
            <person name="Kovar C."/>
            <person name="Lara F."/>
            <person name="Lee S."/>
            <person name="Mata R."/>
            <person name="Mathew T."/>
            <person name="Moen C."/>
            <person name="Morales K."/>
            <person name="Munidasa M."/>
            <person name="Nazareth L."/>
            <person name="Ngo R."/>
            <person name="Nguyen L."/>
            <person name="Okwuonu G."/>
            <person name="Ongeri F."/>
            <person name="Patil S."/>
            <person name="Petrosino J."/>
            <person name="Pham C."/>
            <person name="Pham P."/>
            <person name="Pu L.-L."/>
            <person name="Puazo M."/>
            <person name="Raj R."/>
            <person name="Reid J."/>
            <person name="Rouhana J."/>
            <person name="Saada N."/>
            <person name="Shang Y."/>
            <person name="Simmons D."/>
            <person name="Thornton R."/>
            <person name="Warren J."/>
            <person name="Weissenberger G."/>
            <person name="Zhang J."/>
            <person name="Zhang L."/>
            <person name="Zhou C."/>
            <person name="Zhu D."/>
            <person name="Muzny D."/>
            <person name="Worley K."/>
            <person name="Gibbs R."/>
        </authorList>
    </citation>
    <scope>NUCLEOTIDE SEQUENCE [LARGE SCALE GENOMIC DNA]</scope>
    <source>
        <strain evidence="6 7">ATCC 49957</strain>
    </source>
</reference>
<evidence type="ECO:0000256" key="1">
    <source>
        <dbReference type="ARBA" id="ARBA00006432"/>
    </source>
</evidence>
<dbReference type="Proteomes" id="UP000005324">
    <property type="component" value="Unassembled WGS sequence"/>
</dbReference>
<evidence type="ECO:0000256" key="3">
    <source>
        <dbReference type="SAM" id="SignalP"/>
    </source>
</evidence>
<keyword evidence="3" id="KW-0732">Signal</keyword>
<dbReference type="EMBL" id="ADVL01000340">
    <property type="protein sequence ID" value="EFH11664.1"/>
    <property type="molecule type" value="Genomic_DNA"/>
</dbReference>
<evidence type="ECO:0000259" key="4">
    <source>
        <dbReference type="Pfam" id="PF00501"/>
    </source>
</evidence>